<keyword evidence="2" id="KW-0479">Metal-binding</keyword>
<evidence type="ECO:0000256" key="4">
    <source>
        <dbReference type="ARBA" id="ARBA00022842"/>
    </source>
</evidence>
<comment type="similarity">
    <text evidence="5">Belongs to the Nudix hydrolase family.</text>
</comment>
<proteinExistence type="inferred from homology"/>
<dbReference type="Gene3D" id="3.90.79.10">
    <property type="entry name" value="Nucleoside Triphosphate Pyrophosphohydrolase"/>
    <property type="match status" value="1"/>
</dbReference>
<evidence type="ECO:0000259" key="6">
    <source>
        <dbReference type="PROSITE" id="PS51462"/>
    </source>
</evidence>
<dbReference type="GO" id="GO:0005829">
    <property type="term" value="C:cytosol"/>
    <property type="evidence" value="ECO:0007669"/>
    <property type="project" value="TreeGrafter"/>
</dbReference>
<dbReference type="PANTHER" id="PTHR42904:SF12">
    <property type="entry name" value="ADP-RIBOSE PYROPHOSPHATASE-RELATED"/>
    <property type="match status" value="1"/>
</dbReference>
<protein>
    <submittedName>
        <fullName evidence="7">ADP-ribose pyrophosphatase YjhB (NUDIX family)</fullName>
    </submittedName>
</protein>
<evidence type="ECO:0000256" key="3">
    <source>
        <dbReference type="ARBA" id="ARBA00022801"/>
    </source>
</evidence>
<dbReference type="EMBL" id="SNXR01000003">
    <property type="protein sequence ID" value="TDP61573.1"/>
    <property type="molecule type" value="Genomic_DNA"/>
</dbReference>
<name>A0A4R6QFL8_9FLAO</name>
<dbReference type="InterPro" id="IPR000086">
    <property type="entry name" value="NUDIX_hydrolase_dom"/>
</dbReference>
<dbReference type="InterPro" id="IPR015797">
    <property type="entry name" value="NUDIX_hydrolase-like_dom_sf"/>
</dbReference>
<dbReference type="CDD" id="cd04681">
    <property type="entry name" value="NUDIX_Hydrolase"/>
    <property type="match status" value="1"/>
</dbReference>
<accession>A0A4R6QFL8</accession>
<feature type="domain" description="Nudix hydrolase" evidence="6">
    <location>
        <begin position="38"/>
        <end position="172"/>
    </location>
</feature>
<dbReference type="SUPFAM" id="SSF55811">
    <property type="entry name" value="Nudix"/>
    <property type="match status" value="1"/>
</dbReference>
<dbReference type="GO" id="GO:0035529">
    <property type="term" value="F:NADH pyrophosphatase activity"/>
    <property type="evidence" value="ECO:0007669"/>
    <property type="project" value="TreeGrafter"/>
</dbReference>
<dbReference type="InterPro" id="IPR020084">
    <property type="entry name" value="NUDIX_hydrolase_CS"/>
</dbReference>
<dbReference type="PROSITE" id="PS00893">
    <property type="entry name" value="NUDIX_BOX"/>
    <property type="match status" value="1"/>
</dbReference>
<evidence type="ECO:0000313" key="8">
    <source>
        <dbReference type="Proteomes" id="UP000295260"/>
    </source>
</evidence>
<reference evidence="7 8" key="1">
    <citation type="submission" date="2019-03" db="EMBL/GenBank/DDBJ databases">
        <title>Genomic Encyclopedia of Archaeal and Bacterial Type Strains, Phase II (KMG-II): from individual species to whole genera.</title>
        <authorList>
            <person name="Goeker M."/>
        </authorList>
    </citation>
    <scope>NUCLEOTIDE SEQUENCE [LARGE SCALE GENOMIC DNA]</scope>
    <source>
        <strain evidence="7 8">DSM 25687</strain>
    </source>
</reference>
<evidence type="ECO:0000313" key="7">
    <source>
        <dbReference type="EMBL" id="TDP61573.1"/>
    </source>
</evidence>
<keyword evidence="8" id="KW-1185">Reference proteome</keyword>
<comment type="cofactor">
    <cofactor evidence="1">
        <name>Mg(2+)</name>
        <dbReference type="ChEBI" id="CHEBI:18420"/>
    </cofactor>
</comment>
<dbReference type="RefSeq" id="WP_133531594.1">
    <property type="nucleotide sequence ID" value="NZ_SNXR01000003.1"/>
</dbReference>
<dbReference type="AlphaFoldDB" id="A0A4R6QFL8"/>
<evidence type="ECO:0000256" key="1">
    <source>
        <dbReference type="ARBA" id="ARBA00001946"/>
    </source>
</evidence>
<organism evidence="7 8">
    <name type="scientific">Flavobacterium dankookense</name>
    <dbReference type="NCBI Taxonomy" id="706186"/>
    <lineage>
        <taxon>Bacteria</taxon>
        <taxon>Pseudomonadati</taxon>
        <taxon>Bacteroidota</taxon>
        <taxon>Flavobacteriia</taxon>
        <taxon>Flavobacteriales</taxon>
        <taxon>Flavobacteriaceae</taxon>
        <taxon>Flavobacterium</taxon>
    </lineage>
</organism>
<dbReference type="PANTHER" id="PTHR42904">
    <property type="entry name" value="NUDIX HYDROLASE, NUDC SUBFAMILY"/>
    <property type="match status" value="1"/>
</dbReference>
<dbReference type="GO" id="GO:0046872">
    <property type="term" value="F:metal ion binding"/>
    <property type="evidence" value="ECO:0007669"/>
    <property type="project" value="UniProtKB-KW"/>
</dbReference>
<dbReference type="InterPro" id="IPR050241">
    <property type="entry name" value="NAD-cap_RNA_hydrolase_NudC"/>
</dbReference>
<dbReference type="Pfam" id="PF00293">
    <property type="entry name" value="NUDIX"/>
    <property type="match status" value="1"/>
</dbReference>
<dbReference type="GO" id="GO:0019677">
    <property type="term" value="P:NAD+ catabolic process"/>
    <property type="evidence" value="ECO:0007669"/>
    <property type="project" value="TreeGrafter"/>
</dbReference>
<dbReference type="OrthoDB" id="9786141at2"/>
<gene>
    <name evidence="7" type="ORF">BC748_0200</name>
</gene>
<sequence length="173" mass="20007">MSTETNFFQYCPNCASKNFTYHNNFKFHCFDCDFVLYHNIAAAVAVVFTFEDKILFTVRNVNPDKGKLDLPGGFIDPNETAEVAACREIKEELGLEITSNDLRYIITEPNNYMYKNVAYRTMDIFYECALGSDDVSITAQDEINELVWTKRSEIDLNKIGFVSIRKVIEERYV</sequence>
<dbReference type="PROSITE" id="PS51462">
    <property type="entry name" value="NUDIX"/>
    <property type="match status" value="1"/>
</dbReference>
<evidence type="ECO:0000256" key="2">
    <source>
        <dbReference type="ARBA" id="ARBA00022723"/>
    </source>
</evidence>
<dbReference type="GO" id="GO:0006742">
    <property type="term" value="P:NADP+ catabolic process"/>
    <property type="evidence" value="ECO:0007669"/>
    <property type="project" value="TreeGrafter"/>
</dbReference>
<dbReference type="PRINTS" id="PR00502">
    <property type="entry name" value="NUDIXFAMILY"/>
</dbReference>
<keyword evidence="3 5" id="KW-0378">Hydrolase</keyword>
<dbReference type="InterPro" id="IPR020476">
    <property type="entry name" value="Nudix_hydrolase"/>
</dbReference>
<comment type="caution">
    <text evidence="7">The sequence shown here is derived from an EMBL/GenBank/DDBJ whole genome shotgun (WGS) entry which is preliminary data.</text>
</comment>
<evidence type="ECO:0000256" key="5">
    <source>
        <dbReference type="RuleBase" id="RU003476"/>
    </source>
</evidence>
<dbReference type="Proteomes" id="UP000295260">
    <property type="component" value="Unassembled WGS sequence"/>
</dbReference>
<keyword evidence="4" id="KW-0460">Magnesium</keyword>